<evidence type="ECO:0000313" key="3">
    <source>
        <dbReference type="Proteomes" id="UP000249555"/>
    </source>
</evidence>
<protein>
    <recommendedName>
        <fullName evidence="4">General stress protein 17M-like domain-containing protein</fullName>
    </recommendedName>
</protein>
<name>A0A2W4Z676_9SPHN</name>
<dbReference type="EMBL" id="QFMX01000001">
    <property type="protein sequence ID" value="PZO76987.1"/>
    <property type="molecule type" value="Genomic_DNA"/>
</dbReference>
<reference evidence="2 3" key="1">
    <citation type="submission" date="2017-08" db="EMBL/GenBank/DDBJ databases">
        <title>Infants hospitalized years apart are colonized by the same room-sourced microbial strains.</title>
        <authorList>
            <person name="Brooks B."/>
            <person name="Olm M.R."/>
            <person name="Firek B.A."/>
            <person name="Baker R."/>
            <person name="Thomas B.C."/>
            <person name="Morowitz M.J."/>
            <person name="Banfield J.F."/>
        </authorList>
    </citation>
    <scope>NUCLEOTIDE SEQUENCE [LARGE SCALE GENOMIC DNA]</scope>
    <source>
        <strain evidence="2">S2_018_000_R3_119</strain>
    </source>
</reference>
<dbReference type="AlphaFoldDB" id="A0A2W4Z676"/>
<proteinExistence type="predicted"/>
<organism evidence="2 3">
    <name type="scientific">Sphingomonas taxi</name>
    <dbReference type="NCBI Taxonomy" id="1549858"/>
    <lineage>
        <taxon>Bacteria</taxon>
        <taxon>Pseudomonadati</taxon>
        <taxon>Pseudomonadota</taxon>
        <taxon>Alphaproteobacteria</taxon>
        <taxon>Sphingomonadales</taxon>
        <taxon>Sphingomonadaceae</taxon>
        <taxon>Sphingomonas</taxon>
    </lineage>
</organism>
<gene>
    <name evidence="2" type="ORF">DI640_00860</name>
</gene>
<feature type="region of interest" description="Disordered" evidence="1">
    <location>
        <begin position="33"/>
        <end position="64"/>
    </location>
</feature>
<sequence>MPTTLKAKFDTRREAEMTVERLVQEQGIDRKDILIATDGDDNSVGSQQAGADTAGEDPTPQSRDDAALAGKIVVSVDIADDARAAEVKAAFNEFDASDVQG</sequence>
<comment type="caution">
    <text evidence="2">The sequence shown here is derived from an EMBL/GenBank/DDBJ whole genome shotgun (WGS) entry which is preliminary data.</text>
</comment>
<evidence type="ECO:0008006" key="4">
    <source>
        <dbReference type="Google" id="ProtNLM"/>
    </source>
</evidence>
<evidence type="ECO:0000313" key="2">
    <source>
        <dbReference type="EMBL" id="PZO76987.1"/>
    </source>
</evidence>
<evidence type="ECO:0000256" key="1">
    <source>
        <dbReference type="SAM" id="MobiDB-lite"/>
    </source>
</evidence>
<dbReference type="Proteomes" id="UP000249555">
    <property type="component" value="Unassembled WGS sequence"/>
</dbReference>
<accession>A0A2W4Z676</accession>